<keyword evidence="3" id="KW-1185">Reference proteome</keyword>
<dbReference type="InterPro" id="IPR000719">
    <property type="entry name" value="Prot_kinase_dom"/>
</dbReference>
<name>A0AAD4F3U8_9PEZI</name>
<dbReference type="EMBL" id="JAHCVI010000001">
    <property type="protein sequence ID" value="KAG7291067.1"/>
    <property type="molecule type" value="Genomic_DNA"/>
</dbReference>
<feature type="domain" description="Protein kinase" evidence="1">
    <location>
        <begin position="228"/>
        <end position="548"/>
    </location>
</feature>
<evidence type="ECO:0000313" key="3">
    <source>
        <dbReference type="Proteomes" id="UP001197093"/>
    </source>
</evidence>
<dbReference type="SUPFAM" id="SSF56112">
    <property type="entry name" value="Protein kinase-like (PK-like)"/>
    <property type="match status" value="1"/>
</dbReference>
<dbReference type="AlphaFoldDB" id="A0AAD4F3U8"/>
<comment type="caution">
    <text evidence="2">The sequence shown here is derived from an EMBL/GenBank/DDBJ whole genome shotgun (WGS) entry which is preliminary data.</text>
</comment>
<dbReference type="Gene3D" id="1.10.510.10">
    <property type="entry name" value="Transferase(Phosphotransferase) domain 1"/>
    <property type="match status" value="1"/>
</dbReference>
<organism evidence="2 3">
    <name type="scientific">Staphylotrichum longicolle</name>
    <dbReference type="NCBI Taxonomy" id="669026"/>
    <lineage>
        <taxon>Eukaryota</taxon>
        <taxon>Fungi</taxon>
        <taxon>Dikarya</taxon>
        <taxon>Ascomycota</taxon>
        <taxon>Pezizomycotina</taxon>
        <taxon>Sordariomycetes</taxon>
        <taxon>Sordariomycetidae</taxon>
        <taxon>Sordariales</taxon>
        <taxon>Chaetomiaceae</taxon>
        <taxon>Staphylotrichum</taxon>
    </lineage>
</organism>
<dbReference type="PANTHER" id="PTHR37542">
    <property type="entry name" value="HELO DOMAIN-CONTAINING PROTEIN-RELATED"/>
    <property type="match status" value="1"/>
</dbReference>
<dbReference type="GO" id="GO:0004672">
    <property type="term" value="F:protein kinase activity"/>
    <property type="evidence" value="ECO:0007669"/>
    <property type="project" value="InterPro"/>
</dbReference>
<dbReference type="GO" id="GO:0005524">
    <property type="term" value="F:ATP binding"/>
    <property type="evidence" value="ECO:0007669"/>
    <property type="project" value="InterPro"/>
</dbReference>
<dbReference type="Proteomes" id="UP001197093">
    <property type="component" value="Unassembled WGS sequence"/>
</dbReference>
<dbReference type="PROSITE" id="PS50011">
    <property type="entry name" value="PROTEIN_KINASE_DOM"/>
    <property type="match status" value="1"/>
</dbReference>
<evidence type="ECO:0000259" key="1">
    <source>
        <dbReference type="PROSITE" id="PS50011"/>
    </source>
</evidence>
<reference evidence="2" key="1">
    <citation type="submission" date="2023-02" db="EMBL/GenBank/DDBJ databases">
        <authorList>
            <person name="Palmer J.M."/>
        </authorList>
    </citation>
    <scope>NUCLEOTIDE SEQUENCE</scope>
    <source>
        <strain evidence="2">FW57</strain>
    </source>
</reference>
<protein>
    <recommendedName>
        <fullName evidence="1">Protein kinase domain-containing protein</fullName>
    </recommendedName>
</protein>
<dbReference type="InterPro" id="IPR011009">
    <property type="entry name" value="Kinase-like_dom_sf"/>
</dbReference>
<gene>
    <name evidence="2" type="ORF">NEMBOFW57_001077</name>
</gene>
<sequence>MDPVTIIALVDTCLGLISLGIKVVQLCKTWKGADEEVKERVVIVESVWDRTRHQAEVVKGIASDMNDESRRIMGDVLDQLSFHLSRAMNTLAAVTKKNSHGQPHLFGFGSRAKKAAWVWKKDAVDDIIRNLEEWQRRFDPTWFLQLHNPNPLIDNALAKARVSEAKPSGLPTVAKNPLAVAAGLRGVLAPKPEETKTVFLPDSPMEWRSIPFSSMKTGRLLRANDTRWYIVDTIEVGPAARVRDIARDVGVLATKLSRTDPLAFGLLNCKGVMAVPRQNTAPSGISGQVQAVSLSPPAPDSSLRSPSPCQRDYSCFKLVFRIPQGMETLPVQSLRQLLLSSDARISLTRKVCIARELAKAVNYVHTFAFVHKNIRPESILCFGDAQASHSGSGSGSSAVFLAGFDAFRAADANTIMAGDVGWERNVYRHPLRQGYDPAERYRMQHDIYSLGVALLEIGLWESFVEYTTATATTEDGEAGGGPPQTKLGRTHDHFQEWLRASRAGTQQDGGGKGDFLAAFAFRLKDYLVEQARTRLAPRMGDKYARVVLSCLTCLDEDNEDFGGAEAADPSDGAAALCFIEKILKDLDEISV</sequence>
<proteinExistence type="predicted"/>
<accession>A0AAD4F3U8</accession>
<dbReference type="PANTHER" id="PTHR37542:SF1">
    <property type="entry name" value="PRION-INHIBITION AND PROPAGATION HELO DOMAIN-CONTAINING PROTEIN"/>
    <property type="match status" value="1"/>
</dbReference>
<evidence type="ECO:0000313" key="2">
    <source>
        <dbReference type="EMBL" id="KAG7291067.1"/>
    </source>
</evidence>